<organism evidence="1 2">
    <name type="scientific">Recurvomyces mirabilis</name>
    <dbReference type="NCBI Taxonomy" id="574656"/>
    <lineage>
        <taxon>Eukaryota</taxon>
        <taxon>Fungi</taxon>
        <taxon>Dikarya</taxon>
        <taxon>Ascomycota</taxon>
        <taxon>Pezizomycotina</taxon>
        <taxon>Dothideomycetes</taxon>
        <taxon>Dothideomycetidae</taxon>
        <taxon>Mycosphaerellales</taxon>
        <taxon>Teratosphaeriaceae</taxon>
        <taxon>Recurvomyces</taxon>
    </lineage>
</organism>
<evidence type="ECO:0000313" key="2">
    <source>
        <dbReference type="Proteomes" id="UP001274830"/>
    </source>
</evidence>
<dbReference type="Pfam" id="PF09351">
    <property type="entry name" value="DUF1993"/>
    <property type="match status" value="1"/>
</dbReference>
<dbReference type="Proteomes" id="UP001274830">
    <property type="component" value="Unassembled WGS sequence"/>
</dbReference>
<protein>
    <recommendedName>
        <fullName evidence="3">DUF1993 domain-containing protein</fullName>
    </recommendedName>
</protein>
<dbReference type="PANTHER" id="PTHR36922">
    <property type="entry name" value="BLL2446 PROTEIN"/>
    <property type="match status" value="1"/>
</dbReference>
<accession>A0AAE0TNH0</accession>
<dbReference type="EMBL" id="JAUTXT010000053">
    <property type="protein sequence ID" value="KAK3670633.1"/>
    <property type="molecule type" value="Genomic_DNA"/>
</dbReference>
<dbReference type="InterPro" id="IPR034660">
    <property type="entry name" value="DinB/YfiT-like"/>
</dbReference>
<gene>
    <name evidence="1" type="ORF">LTR78_009468</name>
</gene>
<proteinExistence type="predicted"/>
<sequence length="167" mass="18899">MAALYNMSVPIYLRALNNQKAILQKAEKHCEENNISKETMLSAQIHDDMKPLTFQVQSASNGSKLSLVRVCGVENEPWDDNETTFEQLIARVDKTIAFIEKVGQDKFEGKSEAEVVLKLGSAEYKFTGLSFLQTFSIPNFFFHHTMTYAILRKEGVPVGKWDYLGKA</sequence>
<comment type="caution">
    <text evidence="1">The sequence shown here is derived from an EMBL/GenBank/DDBJ whole genome shotgun (WGS) entry which is preliminary data.</text>
</comment>
<reference evidence="1" key="1">
    <citation type="submission" date="2023-07" db="EMBL/GenBank/DDBJ databases">
        <title>Black Yeasts Isolated from many extreme environments.</title>
        <authorList>
            <person name="Coleine C."/>
            <person name="Stajich J.E."/>
            <person name="Selbmann L."/>
        </authorList>
    </citation>
    <scope>NUCLEOTIDE SEQUENCE</scope>
    <source>
        <strain evidence="1">CCFEE 5485</strain>
    </source>
</reference>
<evidence type="ECO:0000313" key="1">
    <source>
        <dbReference type="EMBL" id="KAK3670633.1"/>
    </source>
</evidence>
<evidence type="ECO:0008006" key="3">
    <source>
        <dbReference type="Google" id="ProtNLM"/>
    </source>
</evidence>
<dbReference type="SUPFAM" id="SSF109854">
    <property type="entry name" value="DinB/YfiT-like putative metalloenzymes"/>
    <property type="match status" value="1"/>
</dbReference>
<keyword evidence="2" id="KW-1185">Reference proteome</keyword>
<name>A0AAE0TNH0_9PEZI</name>
<dbReference type="PANTHER" id="PTHR36922:SF1">
    <property type="entry name" value="DUF1993 DOMAIN-CONTAINING PROTEIN"/>
    <property type="match status" value="1"/>
</dbReference>
<dbReference type="AlphaFoldDB" id="A0AAE0TNH0"/>
<dbReference type="InterPro" id="IPR018531">
    <property type="entry name" value="DUF1993"/>
</dbReference>
<dbReference type="Gene3D" id="1.20.120.450">
    <property type="entry name" value="dinb family like domain"/>
    <property type="match status" value="1"/>
</dbReference>